<reference evidence="4 5" key="1">
    <citation type="submission" date="2019-08" db="EMBL/GenBank/DDBJ databases">
        <authorList>
            <person name="Dhanesh K."/>
            <person name="Kumar G."/>
            <person name="Sasikala C."/>
            <person name="Venkata Ramana C."/>
        </authorList>
    </citation>
    <scope>NUCLEOTIDE SEQUENCE [LARGE SCALE GENOMIC DNA]</scope>
    <source>
        <strain evidence="4 5">JC645</strain>
    </source>
</reference>
<dbReference type="SUPFAM" id="SSF53300">
    <property type="entry name" value="vWA-like"/>
    <property type="match status" value="1"/>
</dbReference>
<protein>
    <submittedName>
        <fullName evidence="4">DUF3520 domain-containing protein</fullName>
    </submittedName>
</protein>
<dbReference type="SMART" id="SM00327">
    <property type="entry name" value="VWA"/>
    <property type="match status" value="1"/>
</dbReference>
<dbReference type="Gene3D" id="1.10.10.1320">
    <property type="entry name" value="Anti-sigma factor, zinc-finger domain"/>
    <property type="match status" value="1"/>
</dbReference>
<comment type="caution">
    <text evidence="4">The sequence shown here is derived from an EMBL/GenBank/DDBJ whole genome shotgun (WGS) entry which is preliminary data.</text>
</comment>
<feature type="region of interest" description="Disordered" evidence="1">
    <location>
        <begin position="323"/>
        <end position="366"/>
    </location>
</feature>
<dbReference type="EMBL" id="VWOX01000001">
    <property type="protein sequence ID" value="KAA5546978.1"/>
    <property type="molecule type" value="Genomic_DNA"/>
</dbReference>
<feature type="compositionally biased region" description="Low complexity" evidence="1">
    <location>
        <begin position="347"/>
        <end position="366"/>
    </location>
</feature>
<dbReference type="InterPro" id="IPR002035">
    <property type="entry name" value="VWF_A"/>
</dbReference>
<feature type="region of interest" description="Disordered" evidence="1">
    <location>
        <begin position="86"/>
        <end position="112"/>
    </location>
</feature>
<name>A0A5M6DHF7_9BACT</name>
<dbReference type="PANTHER" id="PTHR10579">
    <property type="entry name" value="CALCIUM-ACTIVATED CHLORIDE CHANNEL REGULATOR"/>
    <property type="match status" value="1"/>
</dbReference>
<feature type="region of interest" description="Disordered" evidence="1">
    <location>
        <begin position="389"/>
        <end position="430"/>
    </location>
</feature>
<feature type="compositionally biased region" description="Polar residues" evidence="1">
    <location>
        <begin position="337"/>
        <end position="346"/>
    </location>
</feature>
<feature type="region of interest" description="Disordered" evidence="1">
    <location>
        <begin position="249"/>
        <end position="309"/>
    </location>
</feature>
<dbReference type="InterPro" id="IPR021908">
    <property type="entry name" value="YfbK_C"/>
</dbReference>
<evidence type="ECO:0000256" key="1">
    <source>
        <dbReference type="SAM" id="MobiDB-lite"/>
    </source>
</evidence>
<evidence type="ECO:0000256" key="2">
    <source>
        <dbReference type="SAM" id="Phobius"/>
    </source>
</evidence>
<evidence type="ECO:0000313" key="5">
    <source>
        <dbReference type="Proteomes" id="UP000324479"/>
    </source>
</evidence>
<dbReference type="InterPro" id="IPR041916">
    <property type="entry name" value="Anti_sigma_zinc_sf"/>
</dbReference>
<dbReference type="Gene3D" id="3.40.50.410">
    <property type="entry name" value="von Willebrand factor, type A domain"/>
    <property type="match status" value="1"/>
</dbReference>
<sequence length="1065" mass="114990">MSNFNRPTDPADLPSAWDDPRVTAYVLGELSDSQRSEFEAAISGDPALRQAVQEAREVTDQLKSLLSDEKSPGLDKERRDKILAASAAGPTATVASAADRSGTERSGHVQLSSKSSTRRLVPWLLAAAASLLLLLGLLPTVLTDRTAMDTPDQARSKAEQAKDKSYFTQPPADESEPAIPPPVAEKLSEQMLEEDAIQNAQVELQRLDALAGEGGDRSIRFESTEGESLRKELLAGKATDEMLRQQASVVQEQGATLEQEERGDGQPTPAAAQPTRSFGRPSIQTQVPAPASKPFTGPRNFAEPMNEAESLSFSVDESIATPMRRGAATKRSVRSAPESNLATGSQPAPNANAPSVNAPSVNAPSVNAPSAEALSAEALSAEALSAEASAKAPAPLPPQPQSGLGGAMPPANQPGEIRDLERSMGQPQAAELAEIVKGSAEESMEMDLAGSEQMDMMMMEDDMDVMGMGGMKLKVPPQSEPDLYSRNSLEDFERPVVPEQAEAKGALPGLSGANQVSGAKQDGAAPVVADPQPSLALEGELAAGGEPLAALGDATRHSEFFGVDPNAVSRESLLRGRTGPAQTQLGVNRQRFAPIVENDFKRVKDEPISTFSVDVDTASYSKVRRTLLGGRLPDPDAVRIEELINYFHYAYQAPAADAKDPFAVDVKLADCPWNRQHQLARIAIQGKTMDTESRPPCNLVFLLDTSGSMNAENKFPLVIEGMRMLTKRLTEKDRVAIVAYAGRAGTVLESTPANKRRKIRRALDSLSAGGSTNGAEGIQLAYAAARDNFITDGVNRVILCTDGDFNVGISDTESLVRVIEEQASDGIYLTALGFGMDNHNDEMMEKISGKGNGNYAFIDTAAEARKVLVRETDATLVTIAKDVKLKIQFNARLFSQYRLIGYENRVMPKEDFDNDKKDAGEIGAGHQVTALYELIPVQRMKESTEESPQTERPKYLTERALTEAASQDETVTVDMRYKLPDQNESTPVQFVIRDQPQSFEEAGDDFRFAAAVASFGMQLRGSRFAGNWTLNDVETTARQASGQDEDQVRDEFVQLVRQAKRLRGE</sequence>
<dbReference type="Pfam" id="PF12034">
    <property type="entry name" value="YfbK_C"/>
    <property type="match status" value="1"/>
</dbReference>
<feature type="domain" description="VWFA" evidence="3">
    <location>
        <begin position="698"/>
        <end position="883"/>
    </location>
</feature>
<dbReference type="Pfam" id="PF12450">
    <property type="entry name" value="vWF_A"/>
    <property type="match status" value="1"/>
</dbReference>
<organism evidence="4 5">
    <name type="scientific">Roseiconus nitratireducens</name>
    <dbReference type="NCBI Taxonomy" id="2605748"/>
    <lineage>
        <taxon>Bacteria</taxon>
        <taxon>Pseudomonadati</taxon>
        <taxon>Planctomycetota</taxon>
        <taxon>Planctomycetia</taxon>
        <taxon>Pirellulales</taxon>
        <taxon>Pirellulaceae</taxon>
        <taxon>Roseiconus</taxon>
    </lineage>
</organism>
<keyword evidence="2" id="KW-1133">Transmembrane helix</keyword>
<dbReference type="InterPro" id="IPR051266">
    <property type="entry name" value="CLCR"/>
</dbReference>
<dbReference type="InterPro" id="IPR036465">
    <property type="entry name" value="vWFA_dom_sf"/>
</dbReference>
<feature type="transmembrane region" description="Helical" evidence="2">
    <location>
        <begin position="120"/>
        <end position="142"/>
    </location>
</feature>
<evidence type="ECO:0000313" key="4">
    <source>
        <dbReference type="EMBL" id="KAA5546978.1"/>
    </source>
</evidence>
<dbReference type="InterPro" id="IPR022156">
    <property type="entry name" value="Uncharacterised_YfbK_N"/>
</dbReference>
<evidence type="ECO:0000259" key="3">
    <source>
        <dbReference type="PROSITE" id="PS50234"/>
    </source>
</evidence>
<dbReference type="PROSITE" id="PS50234">
    <property type="entry name" value="VWFA"/>
    <property type="match status" value="1"/>
</dbReference>
<keyword evidence="5" id="KW-1185">Reference proteome</keyword>
<feature type="compositionally biased region" description="Basic and acidic residues" evidence="1">
    <location>
        <begin position="152"/>
        <end position="165"/>
    </location>
</feature>
<feature type="region of interest" description="Disordered" evidence="1">
    <location>
        <begin position="507"/>
        <end position="529"/>
    </location>
</feature>
<keyword evidence="2" id="KW-0472">Membrane</keyword>
<dbReference type="PANTHER" id="PTHR10579:SF43">
    <property type="entry name" value="ZINC FINGER (C3HC4-TYPE RING FINGER) FAMILY PROTEIN"/>
    <property type="match status" value="1"/>
</dbReference>
<dbReference type="CDD" id="cd01465">
    <property type="entry name" value="vWA_subgroup"/>
    <property type="match status" value="1"/>
</dbReference>
<dbReference type="Pfam" id="PF00092">
    <property type="entry name" value="VWA"/>
    <property type="match status" value="1"/>
</dbReference>
<keyword evidence="2" id="KW-0812">Transmembrane</keyword>
<feature type="region of interest" description="Disordered" evidence="1">
    <location>
        <begin position="149"/>
        <end position="179"/>
    </location>
</feature>
<dbReference type="Proteomes" id="UP000324479">
    <property type="component" value="Unassembled WGS sequence"/>
</dbReference>
<dbReference type="AlphaFoldDB" id="A0A5M6DHF7"/>
<proteinExistence type="predicted"/>
<accession>A0A5M6DHF7</accession>
<feature type="compositionally biased region" description="Low complexity" evidence="1">
    <location>
        <begin position="86"/>
        <end position="98"/>
    </location>
</feature>
<dbReference type="RefSeq" id="WP_150074085.1">
    <property type="nucleotide sequence ID" value="NZ_VWOX01000001.1"/>
</dbReference>
<gene>
    <name evidence="4" type="ORF">FYK55_00730</name>
</gene>